<sequence>MLPSPNVSHIFFLTILSLTPPASSSEPPPLPVVMDSYLSVSLPQKTTPLKKMEQAGSVAENGYVFYLQVGCVNLFQLKLQGGASTQLRMVESSMNTPVRINGQTFTSNLVCE</sequence>
<organism evidence="1 2">
    <name type="scientific">Populus alba</name>
    <name type="common">White poplar</name>
    <dbReference type="NCBI Taxonomy" id="43335"/>
    <lineage>
        <taxon>Eukaryota</taxon>
        <taxon>Viridiplantae</taxon>
        <taxon>Streptophyta</taxon>
        <taxon>Embryophyta</taxon>
        <taxon>Tracheophyta</taxon>
        <taxon>Spermatophyta</taxon>
        <taxon>Magnoliopsida</taxon>
        <taxon>eudicotyledons</taxon>
        <taxon>Gunneridae</taxon>
        <taxon>Pentapetalae</taxon>
        <taxon>rosids</taxon>
        <taxon>fabids</taxon>
        <taxon>Malpighiales</taxon>
        <taxon>Salicaceae</taxon>
        <taxon>Saliceae</taxon>
        <taxon>Populus</taxon>
    </lineage>
</organism>
<evidence type="ECO:0000313" key="1">
    <source>
        <dbReference type="EMBL" id="KAL3587171.1"/>
    </source>
</evidence>
<name>A0ACC4C7V8_POPAL</name>
<protein>
    <submittedName>
        <fullName evidence="1">Uncharacterized protein</fullName>
    </submittedName>
</protein>
<comment type="caution">
    <text evidence="1">The sequence shown here is derived from an EMBL/GenBank/DDBJ whole genome shotgun (WGS) entry which is preliminary data.</text>
</comment>
<dbReference type="EMBL" id="RCHU02000006">
    <property type="protein sequence ID" value="KAL3587171.1"/>
    <property type="molecule type" value="Genomic_DNA"/>
</dbReference>
<proteinExistence type="predicted"/>
<keyword evidence="2" id="KW-1185">Reference proteome</keyword>
<gene>
    <name evidence="1" type="ORF">D5086_014038</name>
</gene>
<dbReference type="Proteomes" id="UP000309997">
    <property type="component" value="Unassembled WGS sequence"/>
</dbReference>
<accession>A0ACC4C7V8</accession>
<reference evidence="1 2" key="1">
    <citation type="journal article" date="2024" name="Plant Biotechnol. J.">
        <title>Genome and CRISPR/Cas9 system of a widespread forest tree (Populus alba) in the world.</title>
        <authorList>
            <person name="Liu Y.J."/>
            <person name="Jiang P.F."/>
            <person name="Han X.M."/>
            <person name="Li X.Y."/>
            <person name="Wang H.M."/>
            <person name="Wang Y.J."/>
            <person name="Wang X.X."/>
            <person name="Zeng Q.Y."/>
        </authorList>
    </citation>
    <scope>NUCLEOTIDE SEQUENCE [LARGE SCALE GENOMIC DNA]</scope>
    <source>
        <strain evidence="2">cv. PAL-ZL1</strain>
    </source>
</reference>
<evidence type="ECO:0000313" key="2">
    <source>
        <dbReference type="Proteomes" id="UP000309997"/>
    </source>
</evidence>